<dbReference type="InterPro" id="IPR001711">
    <property type="entry name" value="PLipase_C_Pinositol-sp_Y"/>
</dbReference>
<feature type="domain" description="PI-PLC Y-box" evidence="1">
    <location>
        <begin position="27"/>
        <end position="64"/>
    </location>
</feature>
<dbReference type="GO" id="GO:0035556">
    <property type="term" value="P:intracellular signal transduction"/>
    <property type="evidence" value="ECO:0007669"/>
    <property type="project" value="InterPro"/>
</dbReference>
<keyword evidence="3" id="KW-1185">Reference proteome</keyword>
<dbReference type="Proteomes" id="UP000708208">
    <property type="component" value="Unassembled WGS sequence"/>
</dbReference>
<accession>A0A8J2KR95</accession>
<evidence type="ECO:0000313" key="2">
    <source>
        <dbReference type="EMBL" id="CAG7819900.1"/>
    </source>
</evidence>
<dbReference type="OrthoDB" id="8300583at2759"/>
<dbReference type="EMBL" id="CAJVCH010462682">
    <property type="protein sequence ID" value="CAG7819900.1"/>
    <property type="molecule type" value="Genomic_DNA"/>
</dbReference>
<name>A0A8J2KR95_9HEXA</name>
<dbReference type="PROSITE" id="PS50008">
    <property type="entry name" value="PIPLC_Y_DOMAIN"/>
    <property type="match status" value="1"/>
</dbReference>
<gene>
    <name evidence="2" type="ORF">AFUS01_LOCUS30318</name>
</gene>
<reference evidence="2" key="1">
    <citation type="submission" date="2021-06" db="EMBL/GenBank/DDBJ databases">
        <authorList>
            <person name="Hodson N. C."/>
            <person name="Mongue J. A."/>
            <person name="Jaron S. K."/>
        </authorList>
    </citation>
    <scope>NUCLEOTIDE SEQUENCE</scope>
</reference>
<protein>
    <recommendedName>
        <fullName evidence="1">PI-PLC Y-box domain-containing protein</fullName>
    </recommendedName>
</protein>
<dbReference type="GO" id="GO:0004435">
    <property type="term" value="F:phosphatidylinositol-4,5-bisphosphate phospholipase C activity"/>
    <property type="evidence" value="ECO:0007669"/>
    <property type="project" value="InterPro"/>
</dbReference>
<dbReference type="AlphaFoldDB" id="A0A8J2KR95"/>
<sequence length="79" mass="8790">ADEPGAVDPATAAANYTGSTLNVHPWLSSMINYAQPIKFQGFDIAERKERQPDSFVIVVCFYKSHFPTYHVSPITIFNA</sequence>
<feature type="non-terminal residue" evidence="2">
    <location>
        <position position="1"/>
    </location>
</feature>
<organism evidence="2 3">
    <name type="scientific">Allacma fusca</name>
    <dbReference type="NCBI Taxonomy" id="39272"/>
    <lineage>
        <taxon>Eukaryota</taxon>
        <taxon>Metazoa</taxon>
        <taxon>Ecdysozoa</taxon>
        <taxon>Arthropoda</taxon>
        <taxon>Hexapoda</taxon>
        <taxon>Collembola</taxon>
        <taxon>Symphypleona</taxon>
        <taxon>Sminthuridae</taxon>
        <taxon>Allacma</taxon>
    </lineage>
</organism>
<comment type="caution">
    <text evidence="2">The sequence shown here is derived from an EMBL/GenBank/DDBJ whole genome shotgun (WGS) entry which is preliminary data.</text>
</comment>
<dbReference type="GO" id="GO:0006629">
    <property type="term" value="P:lipid metabolic process"/>
    <property type="evidence" value="ECO:0007669"/>
    <property type="project" value="InterPro"/>
</dbReference>
<evidence type="ECO:0000313" key="3">
    <source>
        <dbReference type="Proteomes" id="UP000708208"/>
    </source>
</evidence>
<evidence type="ECO:0000259" key="1">
    <source>
        <dbReference type="PROSITE" id="PS50008"/>
    </source>
</evidence>
<proteinExistence type="predicted"/>